<accession>A0A7W8VEN0</accession>
<evidence type="ECO:0000313" key="2">
    <source>
        <dbReference type="Proteomes" id="UP000572635"/>
    </source>
</evidence>
<dbReference type="Proteomes" id="UP000572635">
    <property type="component" value="Unassembled WGS sequence"/>
</dbReference>
<dbReference type="RefSeq" id="WP_184392842.1">
    <property type="nucleotide sequence ID" value="NZ_BAAAJD010000168.1"/>
</dbReference>
<dbReference type="Pfam" id="PF12840">
    <property type="entry name" value="HTH_20"/>
    <property type="match status" value="1"/>
</dbReference>
<reference evidence="1 2" key="1">
    <citation type="submission" date="2020-08" db="EMBL/GenBank/DDBJ databases">
        <title>Sequencing the genomes of 1000 actinobacteria strains.</title>
        <authorList>
            <person name="Klenk H.-P."/>
        </authorList>
    </citation>
    <scope>NUCLEOTIDE SEQUENCE [LARGE SCALE GENOMIC DNA]</scope>
    <source>
        <strain evidence="1 2">DSM 44551</strain>
    </source>
</reference>
<dbReference type="EMBL" id="JACHDB010000001">
    <property type="protein sequence ID" value="MBB5433253.1"/>
    <property type="molecule type" value="Genomic_DNA"/>
</dbReference>
<dbReference type="InterPro" id="IPR011991">
    <property type="entry name" value="ArsR-like_HTH"/>
</dbReference>
<name>A0A7W8VEN0_9ACTN</name>
<dbReference type="AlphaFoldDB" id="A0A7W8VEN0"/>
<keyword evidence="2" id="KW-1185">Reference proteome</keyword>
<sequence>MTDDSAIDAAGLLADPTRRRLYRYVTEQGEAGRAQAADALGIRRTLAAFHLDRLAEAGLLAVELRKVSGREGPGSGRPAKLYRRADREFGLHLPPRDYASAAHLLAEAVERSGAEEALYAAAREEGARRAAEREGGGAPRTAAELAEALRGCGYEPEAADGEDGRGAVRLRNCPFHSLAAAHPPLACGMNLELLRALVSGYGTGFTARMAPRAGGGCCVEIVPDPADPNSKNNEN</sequence>
<dbReference type="InterPro" id="IPR036388">
    <property type="entry name" value="WH-like_DNA-bd_sf"/>
</dbReference>
<evidence type="ECO:0000313" key="1">
    <source>
        <dbReference type="EMBL" id="MBB5433253.1"/>
    </source>
</evidence>
<organism evidence="1 2">
    <name type="scientific">Nocardiopsis composta</name>
    <dbReference type="NCBI Taxonomy" id="157465"/>
    <lineage>
        <taxon>Bacteria</taxon>
        <taxon>Bacillati</taxon>
        <taxon>Actinomycetota</taxon>
        <taxon>Actinomycetes</taxon>
        <taxon>Streptosporangiales</taxon>
        <taxon>Nocardiopsidaceae</taxon>
        <taxon>Nocardiopsis</taxon>
    </lineage>
</organism>
<gene>
    <name evidence="1" type="ORF">HDA36_003337</name>
</gene>
<dbReference type="CDD" id="cd00090">
    <property type="entry name" value="HTH_ARSR"/>
    <property type="match status" value="1"/>
</dbReference>
<comment type="caution">
    <text evidence="1">The sequence shown here is derived from an EMBL/GenBank/DDBJ whole genome shotgun (WGS) entry which is preliminary data.</text>
</comment>
<proteinExistence type="predicted"/>
<dbReference type="InterPro" id="IPR036390">
    <property type="entry name" value="WH_DNA-bd_sf"/>
</dbReference>
<dbReference type="SUPFAM" id="SSF46785">
    <property type="entry name" value="Winged helix' DNA-binding domain"/>
    <property type="match status" value="1"/>
</dbReference>
<protein>
    <submittedName>
        <fullName evidence="1">Putative ArsR family transcriptional regulator</fullName>
    </submittedName>
</protein>
<dbReference type="Gene3D" id="1.10.10.10">
    <property type="entry name" value="Winged helix-like DNA-binding domain superfamily/Winged helix DNA-binding domain"/>
    <property type="match status" value="1"/>
</dbReference>